<keyword evidence="3" id="KW-0812">Transmembrane</keyword>
<dbReference type="Proteomes" id="UP001519294">
    <property type="component" value="Unassembled WGS sequence"/>
</dbReference>
<evidence type="ECO:0000313" key="5">
    <source>
        <dbReference type="Proteomes" id="UP001519294"/>
    </source>
</evidence>
<name>A0ABS4S613_9BACI</name>
<comment type="subcellular location">
    <subcellularLocation>
        <location evidence="1">Cell surface</location>
    </subcellularLocation>
</comment>
<dbReference type="Pfam" id="PF07963">
    <property type="entry name" value="N_methyl"/>
    <property type="match status" value="1"/>
</dbReference>
<dbReference type="InterPro" id="IPR012902">
    <property type="entry name" value="N_methyl_site"/>
</dbReference>
<keyword evidence="2" id="KW-0178">Competence</keyword>
<evidence type="ECO:0000313" key="4">
    <source>
        <dbReference type="EMBL" id="MBP2256501.1"/>
    </source>
</evidence>
<dbReference type="SUPFAM" id="SSF54523">
    <property type="entry name" value="Pili subunits"/>
    <property type="match status" value="1"/>
</dbReference>
<sequence>MVKLKAHKQNGFTLLEILIVLGVWSLLILLSAPLHISSIEKHQEKQFLKTFESDVMYVQNFSVGAPDRSIVLQFREDGYSVLNRVSDEIIRRKTPAGSIIDFRTNKELTFNKHGSISKPGTISFKTKNTKYNIIFPLGKARCYIEQQ</sequence>
<dbReference type="NCBIfam" id="TIGR02532">
    <property type="entry name" value="IV_pilin_GFxxxE"/>
    <property type="match status" value="1"/>
</dbReference>
<evidence type="ECO:0000256" key="1">
    <source>
        <dbReference type="ARBA" id="ARBA00004241"/>
    </source>
</evidence>
<gene>
    <name evidence="4" type="ORF">J2Z81_000434</name>
</gene>
<comment type="caution">
    <text evidence="4">The sequence shown here is derived from an EMBL/GenBank/DDBJ whole genome shotgun (WGS) entry which is preliminary data.</text>
</comment>
<keyword evidence="5" id="KW-1185">Reference proteome</keyword>
<evidence type="ECO:0000256" key="3">
    <source>
        <dbReference type="SAM" id="Phobius"/>
    </source>
</evidence>
<proteinExistence type="predicted"/>
<organism evidence="4 5">
    <name type="scientific">Virgibacillus alimentarius</name>
    <dbReference type="NCBI Taxonomy" id="698769"/>
    <lineage>
        <taxon>Bacteria</taxon>
        <taxon>Bacillati</taxon>
        <taxon>Bacillota</taxon>
        <taxon>Bacilli</taxon>
        <taxon>Bacillales</taxon>
        <taxon>Bacillaceae</taxon>
        <taxon>Virgibacillus</taxon>
    </lineage>
</organism>
<evidence type="ECO:0000256" key="2">
    <source>
        <dbReference type="ARBA" id="ARBA00023287"/>
    </source>
</evidence>
<accession>A0ABS4S613</accession>
<dbReference type="EMBL" id="JAGIKX010000002">
    <property type="protein sequence ID" value="MBP2256501.1"/>
    <property type="molecule type" value="Genomic_DNA"/>
</dbReference>
<dbReference type="NCBIfam" id="NF040982">
    <property type="entry name" value="ComGD"/>
    <property type="match status" value="1"/>
</dbReference>
<protein>
    <submittedName>
        <fullName evidence="4">Competence protein ComGD</fullName>
    </submittedName>
</protein>
<dbReference type="InterPro" id="IPR045584">
    <property type="entry name" value="Pilin-like"/>
</dbReference>
<dbReference type="RefSeq" id="WP_226370621.1">
    <property type="nucleotide sequence ID" value="NZ_JAGIKX010000002.1"/>
</dbReference>
<feature type="transmembrane region" description="Helical" evidence="3">
    <location>
        <begin position="12"/>
        <end position="36"/>
    </location>
</feature>
<dbReference type="PIRSF" id="PIRSF021292">
    <property type="entry name" value="Competence_ComGD"/>
    <property type="match status" value="1"/>
</dbReference>
<dbReference type="InterPro" id="IPR016785">
    <property type="entry name" value="ComGD"/>
</dbReference>
<keyword evidence="3" id="KW-0472">Membrane</keyword>
<keyword evidence="3" id="KW-1133">Transmembrane helix</keyword>
<reference evidence="4 5" key="1">
    <citation type="submission" date="2021-03" db="EMBL/GenBank/DDBJ databases">
        <title>Genomic Encyclopedia of Type Strains, Phase IV (KMG-IV): sequencing the most valuable type-strain genomes for metagenomic binning, comparative biology and taxonomic classification.</title>
        <authorList>
            <person name="Goeker M."/>
        </authorList>
    </citation>
    <scope>NUCLEOTIDE SEQUENCE [LARGE SCALE GENOMIC DNA]</scope>
    <source>
        <strain evidence="4 5">DSM 25790</strain>
    </source>
</reference>